<dbReference type="Pfam" id="PF11779">
    <property type="entry name" value="SPT_ssu-like"/>
    <property type="match status" value="1"/>
</dbReference>
<keyword evidence="7" id="KW-0443">Lipid metabolism</keyword>
<dbReference type="GO" id="GO:0005789">
    <property type="term" value="C:endoplasmic reticulum membrane"/>
    <property type="evidence" value="ECO:0007669"/>
    <property type="project" value="UniProtKB-SubCell"/>
</dbReference>
<evidence type="ECO:0000256" key="9">
    <source>
        <dbReference type="ARBA" id="ARBA00038059"/>
    </source>
</evidence>
<evidence type="ECO:0000256" key="14">
    <source>
        <dbReference type="ARBA" id="ARBA00046416"/>
    </source>
</evidence>
<comment type="subunit">
    <text evidence="14">Component of the serine palmitoyltransferase (SPT) complex, which is composed of SPTLC1, SPTLC2 or SPTLC3 and SPTSSA or SPTSSB. The heterodimer consisting of SPTLC1 and SPTLC2/SPTLC3 forms the catalytic core of the enzyme, while SPTSSA or SPTSSB subunits determine substrate specificity. SPT also interacts with ORMDL proteins, especially ORMDL3, which negatively regulate SPT activity in the presence of ceramides.</text>
</comment>
<evidence type="ECO:0000256" key="5">
    <source>
        <dbReference type="ARBA" id="ARBA00022919"/>
    </source>
</evidence>
<evidence type="ECO:0000256" key="4">
    <source>
        <dbReference type="ARBA" id="ARBA00022824"/>
    </source>
</evidence>
<reference evidence="17" key="1">
    <citation type="submission" date="2014-03" db="EMBL/GenBank/DDBJ databases">
        <authorList>
            <person name="Aksoy S."/>
            <person name="Warren W."/>
            <person name="Wilson R.K."/>
        </authorList>
    </citation>
    <scope>NUCLEOTIDE SEQUENCE [LARGE SCALE GENOMIC DNA]</scope>
    <source>
        <strain evidence="17">IAEA</strain>
    </source>
</reference>
<feature type="transmembrane region" description="Helical" evidence="15">
    <location>
        <begin position="32"/>
        <end position="56"/>
    </location>
</feature>
<sequence>MLQLIRKSLISLYVQYELVTCISMFEPWEKKLINSIVALILSLVIFSSFVYLPTYIQTFLHFVSPIPLPSNDSPNYILQTEKISITSFRFVVISYKYMNLMLLMFKFTNLNCCIQNNGSFDDYHLRALIVTKIEVKHKIYLNIILFKNSIIT</sequence>
<evidence type="ECO:0000256" key="3">
    <source>
        <dbReference type="ARBA" id="ARBA00022692"/>
    </source>
</evidence>
<evidence type="ECO:0000256" key="8">
    <source>
        <dbReference type="ARBA" id="ARBA00023136"/>
    </source>
</evidence>
<keyword evidence="8 15" id="KW-0472">Membrane</keyword>
<comment type="pathway">
    <text evidence="2">Lipid metabolism.</text>
</comment>
<evidence type="ECO:0000256" key="15">
    <source>
        <dbReference type="SAM" id="Phobius"/>
    </source>
</evidence>
<keyword evidence="3 15" id="KW-0812">Transmembrane</keyword>
<dbReference type="PANTHER" id="PTHR28612:SF1">
    <property type="entry name" value="SERINE PALMITOYLTRANSFERASE SMALL SUBUNIT B"/>
    <property type="match status" value="1"/>
</dbReference>
<dbReference type="STRING" id="37001.A0A1A9W7C3"/>
<reference evidence="16" key="2">
    <citation type="submission" date="2020-05" db="UniProtKB">
        <authorList>
            <consortium name="EnsemblMetazoa"/>
        </authorList>
    </citation>
    <scope>IDENTIFICATION</scope>
    <source>
        <strain evidence="16">IAEA</strain>
    </source>
</reference>
<dbReference type="GO" id="GO:0006665">
    <property type="term" value="P:sphingolipid metabolic process"/>
    <property type="evidence" value="ECO:0007669"/>
    <property type="project" value="UniProtKB-KW"/>
</dbReference>
<dbReference type="Proteomes" id="UP000091820">
    <property type="component" value="Unassembled WGS sequence"/>
</dbReference>
<keyword evidence="5" id="KW-0746">Sphingolipid metabolism</keyword>
<evidence type="ECO:0000256" key="11">
    <source>
        <dbReference type="ARBA" id="ARBA00041982"/>
    </source>
</evidence>
<name>A0A1A9W7C3_9MUSC</name>
<evidence type="ECO:0000256" key="7">
    <source>
        <dbReference type="ARBA" id="ARBA00023098"/>
    </source>
</evidence>
<accession>A0A1A9W7C3</accession>
<keyword evidence="17" id="KW-1185">Reference proteome</keyword>
<evidence type="ECO:0000256" key="2">
    <source>
        <dbReference type="ARBA" id="ARBA00005189"/>
    </source>
</evidence>
<dbReference type="AlphaFoldDB" id="A0A1A9W7C3"/>
<dbReference type="InterPro" id="IPR024512">
    <property type="entry name" value="Ser_palmitoyltrfase_ssu-like"/>
</dbReference>
<evidence type="ECO:0000313" key="17">
    <source>
        <dbReference type="Proteomes" id="UP000091820"/>
    </source>
</evidence>
<comment type="subcellular location">
    <subcellularLocation>
        <location evidence="1">Endoplasmic reticulum membrane</location>
        <topology evidence="1">Multi-pass membrane protein</topology>
    </subcellularLocation>
</comment>
<dbReference type="PANTHER" id="PTHR28612">
    <property type="entry name" value="SERINE PALMITOYLTRANSFERASE SMALL SUBUNIT B"/>
    <property type="match status" value="1"/>
</dbReference>
<evidence type="ECO:0000256" key="12">
    <source>
        <dbReference type="ARBA" id="ARBA00042334"/>
    </source>
</evidence>
<dbReference type="VEuPathDB" id="VectorBase:GBRI008737"/>
<evidence type="ECO:0000256" key="1">
    <source>
        <dbReference type="ARBA" id="ARBA00004477"/>
    </source>
</evidence>
<proteinExistence type="inferred from homology"/>
<keyword evidence="6 15" id="KW-1133">Transmembrane helix</keyword>
<evidence type="ECO:0000256" key="13">
    <source>
        <dbReference type="ARBA" id="ARBA00045772"/>
    </source>
</evidence>
<evidence type="ECO:0000256" key="10">
    <source>
        <dbReference type="ARBA" id="ARBA00041140"/>
    </source>
</evidence>
<evidence type="ECO:0000313" key="16">
    <source>
        <dbReference type="EnsemblMetazoa" id="GBRI008737-PA"/>
    </source>
</evidence>
<keyword evidence="4" id="KW-0256">Endoplasmic reticulum</keyword>
<dbReference type="EnsemblMetazoa" id="GBRI008737-RA">
    <property type="protein sequence ID" value="GBRI008737-PA"/>
    <property type="gene ID" value="GBRI008737"/>
</dbReference>
<comment type="similarity">
    <text evidence="9">Belongs to the SPTSS family. SPTSSB subfamily.</text>
</comment>
<evidence type="ECO:0000256" key="6">
    <source>
        <dbReference type="ARBA" id="ARBA00022989"/>
    </source>
</evidence>
<comment type="function">
    <text evidence="13">Component of the serine palmitoyltransferase multisubunit enzyme (SPT) that catalyzes the initial and rate-limiting step in sphingolipid biosynthesis by condensing L-serine and activated acyl-CoA (most commonly palmitoyl-CoA) to form long-chain bases. The SPT complex is composed of SPTLC1, SPTLC2 or SPTLC3 and SPTSSA or SPTSSB. Within this complex, the heterodimer consisting of SPTLC1 and SPTLC2/SPTLC3 forms the catalytic core. Within the SPT complex, SPTSSB stimulates the catalytic activity and plays a role in substrate specificity. SPT complexes with this subunit showing a preference for longer acyl-CoAs. The SPTLC1-SPTLC2-SPTSSB complex shows a strong preference for C18-CoA substrate, while the SPTLC1-SPTLC3-SPTSSB isozyme displays an ability to use a broader range of acyl-CoAs, without apparent preference.</text>
</comment>
<organism evidence="16 17">
    <name type="scientific">Glossina brevipalpis</name>
    <dbReference type="NCBI Taxonomy" id="37001"/>
    <lineage>
        <taxon>Eukaryota</taxon>
        <taxon>Metazoa</taxon>
        <taxon>Ecdysozoa</taxon>
        <taxon>Arthropoda</taxon>
        <taxon>Hexapoda</taxon>
        <taxon>Insecta</taxon>
        <taxon>Pterygota</taxon>
        <taxon>Neoptera</taxon>
        <taxon>Endopterygota</taxon>
        <taxon>Diptera</taxon>
        <taxon>Brachycera</taxon>
        <taxon>Muscomorpha</taxon>
        <taxon>Hippoboscoidea</taxon>
        <taxon>Glossinidae</taxon>
        <taxon>Glossina</taxon>
    </lineage>
</organism>
<protein>
    <recommendedName>
        <fullName evidence="10">Serine palmitoyltransferase small subunit B</fullName>
    </recommendedName>
    <alternativeName>
        <fullName evidence="12">Protein ADMP</fullName>
    </alternativeName>
    <alternativeName>
        <fullName evidence="11">Small subunit of serine palmitoyltransferase B</fullName>
    </alternativeName>
</protein>